<protein>
    <submittedName>
        <fullName evidence="1">Uncharacterized protein</fullName>
    </submittedName>
</protein>
<accession>A0A0K8UY40</accession>
<reference evidence="1" key="1">
    <citation type="submission" date="2015-06" db="EMBL/GenBank/DDBJ databases">
        <authorList>
            <person name="Hoefler B.C."/>
            <person name="Straight P.D."/>
        </authorList>
    </citation>
    <scope>NUCLEOTIDE SEQUENCE</scope>
</reference>
<proteinExistence type="predicted"/>
<organism evidence="1">
    <name type="scientific">Bactrocera latifrons</name>
    <name type="common">Malaysian fruit fly</name>
    <name type="synonym">Chaetodacus latifrons</name>
    <dbReference type="NCBI Taxonomy" id="174628"/>
    <lineage>
        <taxon>Eukaryota</taxon>
        <taxon>Metazoa</taxon>
        <taxon>Ecdysozoa</taxon>
        <taxon>Arthropoda</taxon>
        <taxon>Hexapoda</taxon>
        <taxon>Insecta</taxon>
        <taxon>Pterygota</taxon>
        <taxon>Neoptera</taxon>
        <taxon>Endopterygota</taxon>
        <taxon>Diptera</taxon>
        <taxon>Brachycera</taxon>
        <taxon>Muscomorpha</taxon>
        <taxon>Tephritoidea</taxon>
        <taxon>Tephritidae</taxon>
        <taxon>Bactrocera</taxon>
        <taxon>Bactrocera</taxon>
    </lineage>
</organism>
<name>A0A0K8UY40_BACLA</name>
<sequence length="128" mass="15220">MRYKKIIDDWKKRISEMQNEAQRCVAEAIQNRQQLIQQLDEIHTLKLATNTYINLNALPERIQGVFVQETEVQRCWHPFCFEPLSHTPEEVRQIIWGSSENAVAYSEAWERLVFRSVREMLLQSNKDS</sequence>
<evidence type="ECO:0000313" key="1">
    <source>
        <dbReference type="EMBL" id="JAI31584.1"/>
    </source>
</evidence>
<dbReference type="EMBL" id="GDHF01020730">
    <property type="protein sequence ID" value="JAI31584.1"/>
    <property type="molecule type" value="Transcribed_RNA"/>
</dbReference>
<gene>
    <name evidence="1" type="ORF">c0_g1_i1</name>
</gene>
<dbReference type="OrthoDB" id="8006210at2759"/>
<dbReference type="AlphaFoldDB" id="A0A0K8UY40"/>